<name>Q1GS67_SPHAL</name>
<dbReference type="AlphaFoldDB" id="Q1GS67"/>
<keyword evidence="2" id="KW-1185">Reference proteome</keyword>
<evidence type="ECO:0000313" key="1">
    <source>
        <dbReference type="EMBL" id="ABF53505.1"/>
    </source>
</evidence>
<dbReference type="Proteomes" id="UP000006578">
    <property type="component" value="Chromosome"/>
</dbReference>
<gene>
    <name evidence="1" type="ordered locus">Sala_1793</name>
</gene>
<dbReference type="HOGENOM" id="CLU_2221509_0_0_5"/>
<organism evidence="1 2">
    <name type="scientific">Sphingopyxis alaskensis (strain DSM 13593 / LMG 18877 / RB2256)</name>
    <name type="common">Sphingomonas alaskensis</name>
    <dbReference type="NCBI Taxonomy" id="317655"/>
    <lineage>
        <taxon>Bacteria</taxon>
        <taxon>Pseudomonadati</taxon>
        <taxon>Pseudomonadota</taxon>
        <taxon>Alphaproteobacteria</taxon>
        <taxon>Sphingomonadales</taxon>
        <taxon>Sphingomonadaceae</taxon>
        <taxon>Sphingopyxis</taxon>
    </lineage>
</organism>
<reference evidence="1 2" key="1">
    <citation type="journal article" date="2009" name="Proc. Natl. Acad. Sci. U.S.A.">
        <title>The genomic basis of trophic strategy in marine bacteria.</title>
        <authorList>
            <person name="Lauro F.M."/>
            <person name="McDougald D."/>
            <person name="Thomas T."/>
            <person name="Williams T.J."/>
            <person name="Egan S."/>
            <person name="Rice S."/>
            <person name="DeMaere M.Z."/>
            <person name="Ting L."/>
            <person name="Ertan H."/>
            <person name="Johnson J."/>
            <person name="Ferriera S."/>
            <person name="Lapidus A."/>
            <person name="Anderson I."/>
            <person name="Kyrpides N."/>
            <person name="Munk A.C."/>
            <person name="Detter C."/>
            <person name="Han C.S."/>
            <person name="Brown M.V."/>
            <person name="Robb F.T."/>
            <person name="Kjelleberg S."/>
            <person name="Cavicchioli R."/>
        </authorList>
    </citation>
    <scope>NUCLEOTIDE SEQUENCE [LARGE SCALE GENOMIC DNA]</scope>
    <source>
        <strain evidence="2">DSM 13593 / LMG 18877 / RB2256</strain>
    </source>
</reference>
<protein>
    <submittedName>
        <fullName evidence="1">Uncharacterized protein</fullName>
    </submittedName>
</protein>
<proteinExistence type="predicted"/>
<dbReference type="EMBL" id="CP000356">
    <property type="protein sequence ID" value="ABF53505.1"/>
    <property type="molecule type" value="Genomic_DNA"/>
</dbReference>
<dbReference type="KEGG" id="sal:Sala_1793"/>
<accession>Q1GS67</accession>
<evidence type="ECO:0000313" key="2">
    <source>
        <dbReference type="Proteomes" id="UP000006578"/>
    </source>
</evidence>
<dbReference type="STRING" id="317655.Sala_1793"/>
<sequence>MLTFLCKCRQPRELYFSQGWSNAQSLQADAVDQGRHSRRIWADPGPYLPGGRRRCGQCRQFDQQHVGQRLPCRRCEYVGSASAVPFLAESPTESQKPIKIFKTYST</sequence>